<keyword evidence="1" id="KW-0808">Transferase</keyword>
<dbReference type="SUPFAM" id="SSF53613">
    <property type="entry name" value="Ribokinase-like"/>
    <property type="match status" value="1"/>
</dbReference>
<evidence type="ECO:0000256" key="2">
    <source>
        <dbReference type="ARBA" id="ARBA00022777"/>
    </source>
</evidence>
<dbReference type="Pfam" id="PF00294">
    <property type="entry name" value="PfkB"/>
    <property type="match status" value="1"/>
</dbReference>
<dbReference type="InterPro" id="IPR002173">
    <property type="entry name" value="Carboh/pur_kinase_PfkB_CS"/>
</dbReference>
<sequence>MSLLVTGSIGIDTVKTPFGFSEDCVGGSAVHCSMSASVFTPVRFLGVIGNDCPFDLAETFKDRDIDLEGLEVREGSKTFRWMGSYEGDMNEAKTDGVELNVLAEAPPKMPDSYKDSDYVFLANTAPSLQIQLLDQMESPAFVAADTMNHWIVTALDDLKLLLDRIDMLVINEGEAKLLTNQRNLMTAAQSILDMGPKVIIIKKGEYGSMMCNSDGDTFILPAFPTAVVIDPTGAGDSFAGALMGYLAKEDKVDVISLRNAMVYGTV</sequence>
<organism evidence="4">
    <name type="scientific">marine sediment metagenome</name>
    <dbReference type="NCBI Taxonomy" id="412755"/>
    <lineage>
        <taxon>unclassified sequences</taxon>
        <taxon>metagenomes</taxon>
        <taxon>ecological metagenomes</taxon>
    </lineage>
</organism>
<feature type="domain" description="Carbohydrate kinase PfkB" evidence="3">
    <location>
        <begin position="34"/>
        <end position="249"/>
    </location>
</feature>
<dbReference type="EMBL" id="LAZR01033389">
    <property type="protein sequence ID" value="KKL48225.1"/>
    <property type="molecule type" value="Genomic_DNA"/>
</dbReference>
<dbReference type="PROSITE" id="PS00584">
    <property type="entry name" value="PFKB_KINASES_2"/>
    <property type="match status" value="1"/>
</dbReference>
<evidence type="ECO:0000256" key="1">
    <source>
        <dbReference type="ARBA" id="ARBA00022679"/>
    </source>
</evidence>
<evidence type="ECO:0000259" key="3">
    <source>
        <dbReference type="Pfam" id="PF00294"/>
    </source>
</evidence>
<proteinExistence type="predicted"/>
<dbReference type="Gene3D" id="3.40.1190.20">
    <property type="match status" value="1"/>
</dbReference>
<evidence type="ECO:0000313" key="4">
    <source>
        <dbReference type="EMBL" id="KKL48225.1"/>
    </source>
</evidence>
<dbReference type="PANTHER" id="PTHR10584">
    <property type="entry name" value="SUGAR KINASE"/>
    <property type="match status" value="1"/>
</dbReference>
<protein>
    <recommendedName>
        <fullName evidence="3">Carbohydrate kinase PfkB domain-containing protein</fullName>
    </recommendedName>
</protein>
<dbReference type="PANTHER" id="PTHR10584:SF166">
    <property type="entry name" value="RIBOKINASE"/>
    <property type="match status" value="1"/>
</dbReference>
<dbReference type="AlphaFoldDB" id="A0A0F9ETE8"/>
<dbReference type="InterPro" id="IPR029056">
    <property type="entry name" value="Ribokinase-like"/>
</dbReference>
<comment type="caution">
    <text evidence="4">The sequence shown here is derived from an EMBL/GenBank/DDBJ whole genome shotgun (WGS) entry which is preliminary data.</text>
</comment>
<accession>A0A0F9ETE8</accession>
<dbReference type="GO" id="GO:0016301">
    <property type="term" value="F:kinase activity"/>
    <property type="evidence" value="ECO:0007669"/>
    <property type="project" value="UniProtKB-KW"/>
</dbReference>
<name>A0A0F9ETE8_9ZZZZ</name>
<dbReference type="GO" id="GO:0005829">
    <property type="term" value="C:cytosol"/>
    <property type="evidence" value="ECO:0007669"/>
    <property type="project" value="TreeGrafter"/>
</dbReference>
<reference evidence="4" key="1">
    <citation type="journal article" date="2015" name="Nature">
        <title>Complex archaea that bridge the gap between prokaryotes and eukaryotes.</title>
        <authorList>
            <person name="Spang A."/>
            <person name="Saw J.H."/>
            <person name="Jorgensen S.L."/>
            <person name="Zaremba-Niedzwiedzka K."/>
            <person name="Martijn J."/>
            <person name="Lind A.E."/>
            <person name="van Eijk R."/>
            <person name="Schleper C."/>
            <person name="Guy L."/>
            <person name="Ettema T.J."/>
        </authorList>
    </citation>
    <scope>NUCLEOTIDE SEQUENCE</scope>
</reference>
<dbReference type="InterPro" id="IPR011611">
    <property type="entry name" value="PfkB_dom"/>
</dbReference>
<keyword evidence="2" id="KW-0418">Kinase</keyword>
<feature type="non-terminal residue" evidence="4">
    <location>
        <position position="266"/>
    </location>
</feature>
<gene>
    <name evidence="4" type="ORF">LCGC14_2327620</name>
</gene>